<sequence length="716" mass="84403">MGIPGLTAYIKKHRFNFLEHYELRDTYLVIDGNNINYLLYRNCTRNNWTFGGDYDNYKQYVSDFFDDLLKCNVTPLVFLDGAVESKKFKTIIRRVKSKLNILPTSAFKTNYPEIIFPLLKETVFIDVMEEKNVRIVQCLFEADDIIASVAKILNCPVLSHDSDFYIYGSLYIPFDTLKTDVIKNSDGNGYIKLCKIYKIEKLFKYFTGLDQSKMILASILLGNDYVEPGTFRNFFCYLKLDSSSVNYYTRQQYCINKILLWLSKYSLHDAIIEILSRLIMPMRQKMLDLIETSINGCRDECAEILITLGFSRDYITHVNTYYFNKSFKFDGDINTLTYIEEVCGRYNESIEENKEEDDEIEIAKIFTESELMFNTATISDLPIWFVNEFRTAKYPSYFLDLIIHRLYVCSIQVEDFRYPSNIKVSLKILSIIIEILKLMIDNNINYIRYLMRTEDKKIMCYKLEATEMNIFGLSSPFNLSDVSLLTKREILNYTLGITDMDCINELPPKWILYVGCIKYWIHQQECPISYKCYLYSIFICMLFDIIDFKIGKYRSIMVFNKKYKQTIEAIKQKRKESNYNPCCIINSTIHEAYNEIVHDDYVLAAPFFISLFKVDETLYNTDKFDIHIVHVFGEFQSCLKHTMDLNTLLGYPYPQIKVAHLYNGTLLYNLCNNFRTHHNIEEYINTVLQMSPSLLRFFNTFLLKVKPMFSCMFQNK</sequence>
<evidence type="ECO:0000313" key="2">
    <source>
        <dbReference type="Proteomes" id="UP000504631"/>
    </source>
</evidence>
<dbReference type="SUPFAM" id="SSF88723">
    <property type="entry name" value="PIN domain-like"/>
    <property type="match status" value="1"/>
</dbReference>
<dbReference type="KEGG" id="bvk:117235913"/>
<name>A0A6J3KM69_9HYME</name>
<dbReference type="PANTHER" id="PTHR15665">
    <property type="entry name" value="ASTEROID PROTEIN"/>
    <property type="match status" value="1"/>
</dbReference>
<dbReference type="InterPro" id="IPR029060">
    <property type="entry name" value="PIN-like_dom_sf"/>
</dbReference>
<comment type="similarity">
    <text evidence="1">Belongs to the asteroid family.</text>
</comment>
<reference evidence="3" key="1">
    <citation type="submission" date="2025-08" db="UniProtKB">
        <authorList>
            <consortium name="RefSeq"/>
        </authorList>
    </citation>
    <scope>IDENTIFICATION</scope>
    <source>
        <tissue evidence="3">Muscle</tissue>
    </source>
</reference>
<organism evidence="2 3">
    <name type="scientific">Bombus vosnesenskii</name>
    <dbReference type="NCBI Taxonomy" id="207650"/>
    <lineage>
        <taxon>Eukaryota</taxon>
        <taxon>Metazoa</taxon>
        <taxon>Ecdysozoa</taxon>
        <taxon>Arthropoda</taxon>
        <taxon>Hexapoda</taxon>
        <taxon>Insecta</taxon>
        <taxon>Pterygota</taxon>
        <taxon>Neoptera</taxon>
        <taxon>Endopterygota</taxon>
        <taxon>Hymenoptera</taxon>
        <taxon>Apocrita</taxon>
        <taxon>Aculeata</taxon>
        <taxon>Apoidea</taxon>
        <taxon>Anthophila</taxon>
        <taxon>Apidae</taxon>
        <taxon>Bombus</taxon>
        <taxon>Pyrobombus</taxon>
    </lineage>
</organism>
<dbReference type="GeneID" id="117235913"/>
<dbReference type="PANTHER" id="PTHR15665:SF1">
    <property type="entry name" value="PROTEIN ASTEROID HOMOLOG 1"/>
    <property type="match status" value="1"/>
</dbReference>
<evidence type="ECO:0000313" key="3">
    <source>
        <dbReference type="RefSeq" id="XP_033354282.1"/>
    </source>
</evidence>
<protein>
    <submittedName>
        <fullName evidence="3">Protein asteroid-like</fullName>
    </submittedName>
</protein>
<dbReference type="InterPro" id="IPR026832">
    <property type="entry name" value="Asteroid"/>
</dbReference>
<keyword evidence="2" id="KW-1185">Reference proteome</keyword>
<dbReference type="RefSeq" id="XP_033354282.1">
    <property type="nucleotide sequence ID" value="XM_033498391.1"/>
</dbReference>
<accession>A0A6J3KM69</accession>
<proteinExistence type="inferred from homology"/>
<gene>
    <name evidence="3" type="primary">LOC117235913</name>
</gene>
<dbReference type="AlphaFoldDB" id="A0A6J3KM69"/>
<dbReference type="Proteomes" id="UP000504631">
    <property type="component" value="Unplaced"/>
</dbReference>
<dbReference type="Gene3D" id="3.40.50.1010">
    <property type="entry name" value="5'-nuclease"/>
    <property type="match status" value="1"/>
</dbReference>
<evidence type="ECO:0000256" key="1">
    <source>
        <dbReference type="ARBA" id="ARBA00007398"/>
    </source>
</evidence>